<keyword evidence="2" id="KW-0678">Repressor</keyword>
<dbReference type="GO" id="GO:0000785">
    <property type="term" value="C:chromatin"/>
    <property type="evidence" value="ECO:0007669"/>
    <property type="project" value="TreeGrafter"/>
</dbReference>
<dbReference type="Gene3D" id="1.20.1160.11">
    <property type="entry name" value="Paired amphipathic helix"/>
    <property type="match status" value="2"/>
</dbReference>
<dbReference type="Proteomes" id="UP000636709">
    <property type="component" value="Unassembled WGS sequence"/>
</dbReference>
<sequence length="197" mass="21618">MLPAAQANAPAPRRLALGAASRCTGAASGGAAGPGGSARPVDPASAAAGVLGVEIGGGGGVSERARERIRLPRAVKDKFQDKREKYEEFLEVMRDFKSERIDTNGVIIRVKTLFNGYPELILGFNAFLPKGYRSSYRRKKKPVDFVEAINFVNKIKNRFRTYEQVYKSFLDILNMVTVANLFAEHKDLLEEFPALPA</sequence>
<dbReference type="SUPFAM" id="SSF47762">
    <property type="entry name" value="PAH2 domain"/>
    <property type="match status" value="2"/>
</dbReference>
<dbReference type="OrthoDB" id="10265969at2759"/>
<evidence type="ECO:0000256" key="2">
    <source>
        <dbReference type="ARBA" id="ARBA00022491"/>
    </source>
</evidence>
<evidence type="ECO:0000313" key="5">
    <source>
        <dbReference type="EMBL" id="KAF8759170.1"/>
    </source>
</evidence>
<name>A0A835KPV6_9POAL</name>
<accession>A0A835KPV6</accession>
<gene>
    <name evidence="5" type="ORF">HU200_010551</name>
</gene>
<dbReference type="InterPro" id="IPR003822">
    <property type="entry name" value="PAH"/>
</dbReference>
<organism evidence="5 6">
    <name type="scientific">Digitaria exilis</name>
    <dbReference type="NCBI Taxonomy" id="1010633"/>
    <lineage>
        <taxon>Eukaryota</taxon>
        <taxon>Viridiplantae</taxon>
        <taxon>Streptophyta</taxon>
        <taxon>Embryophyta</taxon>
        <taxon>Tracheophyta</taxon>
        <taxon>Spermatophyta</taxon>
        <taxon>Magnoliopsida</taxon>
        <taxon>Liliopsida</taxon>
        <taxon>Poales</taxon>
        <taxon>Poaceae</taxon>
        <taxon>PACMAD clade</taxon>
        <taxon>Panicoideae</taxon>
        <taxon>Panicodae</taxon>
        <taxon>Paniceae</taxon>
        <taxon>Anthephorinae</taxon>
        <taxon>Digitaria</taxon>
    </lineage>
</organism>
<proteinExistence type="predicted"/>
<dbReference type="GO" id="GO:0000118">
    <property type="term" value="C:histone deacetylase complex"/>
    <property type="evidence" value="ECO:0007669"/>
    <property type="project" value="TreeGrafter"/>
</dbReference>
<evidence type="ECO:0000256" key="1">
    <source>
        <dbReference type="ARBA" id="ARBA00004123"/>
    </source>
</evidence>
<dbReference type="InterPro" id="IPR039774">
    <property type="entry name" value="Sin3-like"/>
</dbReference>
<comment type="caution">
    <text evidence="5">The sequence shown here is derived from an EMBL/GenBank/DDBJ whole genome shotgun (WGS) entry which is preliminary data.</text>
</comment>
<protein>
    <submittedName>
        <fullName evidence="5">Uncharacterized protein</fullName>
    </submittedName>
</protein>
<dbReference type="Pfam" id="PF02671">
    <property type="entry name" value="PAH"/>
    <property type="match status" value="1"/>
</dbReference>
<keyword evidence="3 4" id="KW-0539">Nucleus</keyword>
<dbReference type="PROSITE" id="PS51477">
    <property type="entry name" value="PAH"/>
    <property type="match status" value="2"/>
</dbReference>
<dbReference type="PANTHER" id="PTHR12346:SF0">
    <property type="entry name" value="SIN3A, ISOFORM G"/>
    <property type="match status" value="1"/>
</dbReference>
<dbReference type="InterPro" id="IPR036600">
    <property type="entry name" value="PAH_sf"/>
</dbReference>
<dbReference type="AlphaFoldDB" id="A0A835KPV6"/>
<comment type="subcellular location">
    <subcellularLocation>
        <location evidence="1 4">Nucleus</location>
    </subcellularLocation>
</comment>
<evidence type="ECO:0000256" key="4">
    <source>
        <dbReference type="PROSITE-ProRule" id="PRU00810"/>
    </source>
</evidence>
<dbReference type="FunFam" id="1.20.1160.11:FF:000001">
    <property type="entry name" value="Paired amphipathic helix protein Sin3"/>
    <property type="match status" value="1"/>
</dbReference>
<dbReference type="GO" id="GO:0000122">
    <property type="term" value="P:negative regulation of transcription by RNA polymerase II"/>
    <property type="evidence" value="ECO:0007669"/>
    <property type="project" value="TreeGrafter"/>
</dbReference>
<dbReference type="EMBL" id="JACEFO010000720">
    <property type="protein sequence ID" value="KAF8759170.1"/>
    <property type="molecule type" value="Genomic_DNA"/>
</dbReference>
<reference evidence="5" key="1">
    <citation type="submission" date="2020-07" db="EMBL/GenBank/DDBJ databases">
        <title>Genome sequence and genetic diversity analysis of an under-domesticated orphan crop, white fonio (Digitaria exilis).</title>
        <authorList>
            <person name="Bennetzen J.L."/>
            <person name="Chen S."/>
            <person name="Ma X."/>
            <person name="Wang X."/>
            <person name="Yssel A.E.J."/>
            <person name="Chaluvadi S.R."/>
            <person name="Johnson M."/>
            <person name="Gangashetty P."/>
            <person name="Hamidou F."/>
            <person name="Sanogo M.D."/>
            <person name="Zwaenepoel A."/>
            <person name="Wallace J."/>
            <person name="Van De Peer Y."/>
            <person name="Van Deynze A."/>
        </authorList>
    </citation>
    <scope>NUCLEOTIDE SEQUENCE</scope>
    <source>
        <tissue evidence="5">Leaves</tissue>
    </source>
</reference>
<evidence type="ECO:0000313" key="6">
    <source>
        <dbReference type="Proteomes" id="UP000636709"/>
    </source>
</evidence>
<dbReference type="PANTHER" id="PTHR12346">
    <property type="entry name" value="SIN3B-RELATED"/>
    <property type="match status" value="1"/>
</dbReference>
<keyword evidence="6" id="KW-1185">Reference proteome</keyword>
<evidence type="ECO:0000256" key="3">
    <source>
        <dbReference type="ARBA" id="ARBA00023242"/>
    </source>
</evidence>
<dbReference type="GO" id="GO:0003714">
    <property type="term" value="F:transcription corepressor activity"/>
    <property type="evidence" value="ECO:0007669"/>
    <property type="project" value="InterPro"/>
</dbReference>